<dbReference type="RefSeq" id="WP_214154485.1">
    <property type="nucleotide sequence ID" value="NZ_JAHBAY010000002.1"/>
</dbReference>
<dbReference type="InterPro" id="IPR027417">
    <property type="entry name" value="P-loop_NTPase"/>
</dbReference>
<accession>A0ABS5TAT1</accession>
<dbReference type="Pfam" id="PF13191">
    <property type="entry name" value="AAA_16"/>
    <property type="match status" value="1"/>
</dbReference>
<reference evidence="2 3" key="1">
    <citation type="submission" date="2021-05" db="EMBL/GenBank/DDBJ databases">
        <title>Kineosporia and Streptomyces sp. nov. two new marine actinobacteria isolated from Coral.</title>
        <authorList>
            <person name="Buangrab K."/>
            <person name="Sutthacheep M."/>
            <person name="Yeemin T."/>
            <person name="Harunari E."/>
            <person name="Igarashi Y."/>
            <person name="Kanchanasin P."/>
            <person name="Tanasupawat S."/>
            <person name="Phongsopitanun W."/>
        </authorList>
    </citation>
    <scope>NUCLEOTIDE SEQUENCE [LARGE SCALE GENOMIC DNA]</scope>
    <source>
        <strain evidence="2 3">J2-2</strain>
    </source>
</reference>
<comment type="caution">
    <text evidence="2">The sequence shown here is derived from an EMBL/GenBank/DDBJ whole genome shotgun (WGS) entry which is preliminary data.</text>
</comment>
<dbReference type="Proteomes" id="UP001197247">
    <property type="component" value="Unassembled WGS sequence"/>
</dbReference>
<evidence type="ECO:0000313" key="3">
    <source>
        <dbReference type="Proteomes" id="UP001197247"/>
    </source>
</evidence>
<name>A0ABS5TAT1_9ACTN</name>
<proteinExistence type="predicted"/>
<dbReference type="EMBL" id="JAHBAY010000002">
    <property type="protein sequence ID" value="MBT0768180.1"/>
    <property type="molecule type" value="Genomic_DNA"/>
</dbReference>
<evidence type="ECO:0000259" key="1">
    <source>
        <dbReference type="Pfam" id="PF13191"/>
    </source>
</evidence>
<dbReference type="SUPFAM" id="SSF52540">
    <property type="entry name" value="P-loop containing nucleoside triphosphate hydrolases"/>
    <property type="match status" value="1"/>
</dbReference>
<keyword evidence="3" id="KW-1185">Reference proteome</keyword>
<evidence type="ECO:0000313" key="2">
    <source>
        <dbReference type="EMBL" id="MBT0768180.1"/>
    </source>
</evidence>
<dbReference type="InterPro" id="IPR041664">
    <property type="entry name" value="AAA_16"/>
</dbReference>
<protein>
    <submittedName>
        <fullName evidence="2">AAA family ATPase</fullName>
    </submittedName>
</protein>
<organism evidence="2 3">
    <name type="scientific">Kineosporia corallincola</name>
    <dbReference type="NCBI Taxonomy" id="2835133"/>
    <lineage>
        <taxon>Bacteria</taxon>
        <taxon>Bacillati</taxon>
        <taxon>Actinomycetota</taxon>
        <taxon>Actinomycetes</taxon>
        <taxon>Kineosporiales</taxon>
        <taxon>Kineosporiaceae</taxon>
        <taxon>Kineosporia</taxon>
    </lineage>
</organism>
<feature type="domain" description="Orc1-like AAA ATPase" evidence="1">
    <location>
        <begin position="2"/>
        <end position="56"/>
    </location>
</feature>
<gene>
    <name evidence="2" type="ORF">KIH74_04555</name>
</gene>
<sequence>MPLIGRRRELVAIERLLQRAQAGEGGVLVVAGPPGSGRTALARAARAAATARGLPVTGVPAEGPETGSRLTILDAPTSPPASPGQFTANAGAVLVTTTDPDGADLRLAPLTLAELGRLLPGLPHDVVHAIWLAGGGLPGPSLDLADQAVSPGDDGAGSDPVAVLALRAPSRSEFLVPDAGLLRLLETAAARPLPDDVRARVLVRWARELLGDPSAHRRRRELADEAVRLARGTGTPQVLAEVLDGRLHALWDPAAARERFGTATEIIELARRAGRLDLELNGLFWRFTAQVELGDLDAAEATLVLYARTGEPAGDPRAAVVVRSRQAVLAMIRGRLDLADELGHEVARTGRAAGLADTARLTATLDGQLALLRGRAGEHLAPLRAMALRLPGHYFEATAARVLALAGRDEEALLELERLLPTVLAGTGPRWLGAVADLALVASRGGDPTAVRRLYDALSPYRGRLVVWGGANTVTGPVDDLLGRLAQRLGLTAPALAHLDDAVAQEERLGALPWLAATLAVRGRPGDAERARSLAARLGIRLAPAAGVPAPPTVPTVPTDEWRLWRDGDDWHLEAGTERARLRHLRGLGYLRMLVSSPGQEIPALDLVAGEAGLRVPESDPVLDAQARGAFRDRLRTLEDALDRADRAGDPARAATVTAERDALVAELRRATGTGGRSRRHTSEAERARVNVTRALATVLGRLETAAPLAAAHLRASLRTGGRCRYQPAPGGPGRWRVTP</sequence>